<sequence>MSQDQPQLPAYMEIANLEHEIAMLREKLGNIEKWARRVIWPSLIAMFLVVIAIGTYGLFTEEFLAFGIALMCFFILTAFAHTAWTGRLVDIASPLSRKTGMVGYPEKSYAIVLEKRIAKREKRLAELKAQL</sequence>
<proteinExistence type="predicted"/>
<organism evidence="1 2">
    <name type="scientific">Pseudorhodoplanes sinuspersici</name>
    <dbReference type="NCBI Taxonomy" id="1235591"/>
    <lineage>
        <taxon>Bacteria</taxon>
        <taxon>Pseudomonadati</taxon>
        <taxon>Pseudomonadota</taxon>
        <taxon>Alphaproteobacteria</taxon>
        <taxon>Hyphomicrobiales</taxon>
        <taxon>Pseudorhodoplanes</taxon>
    </lineage>
</organism>
<dbReference type="RefSeq" id="WP_086089289.1">
    <property type="nucleotide sequence ID" value="NZ_CP021112.1"/>
</dbReference>
<reference evidence="1 2" key="1">
    <citation type="submission" date="2017-05" db="EMBL/GenBank/DDBJ databases">
        <title>Full genome sequence of Pseudorhodoplanes sinuspersici.</title>
        <authorList>
            <person name="Dastgheib S.M.M."/>
            <person name="Shavandi M."/>
            <person name="Tirandaz H."/>
        </authorList>
    </citation>
    <scope>NUCLEOTIDE SEQUENCE [LARGE SCALE GENOMIC DNA]</scope>
    <source>
        <strain evidence="1 2">RIPI110</strain>
    </source>
</reference>
<evidence type="ECO:0000313" key="2">
    <source>
        <dbReference type="Proteomes" id="UP000194137"/>
    </source>
</evidence>
<dbReference type="STRING" id="1235591.CAK95_18705"/>
<protein>
    <submittedName>
        <fullName evidence="1">Uncharacterized protein</fullName>
    </submittedName>
</protein>
<name>A0A1W6ZU27_9HYPH</name>
<dbReference type="EMBL" id="CP021112">
    <property type="protein sequence ID" value="ARQ00894.1"/>
    <property type="molecule type" value="Genomic_DNA"/>
</dbReference>
<accession>A0A1W6ZU27</accession>
<evidence type="ECO:0000313" key="1">
    <source>
        <dbReference type="EMBL" id="ARQ00894.1"/>
    </source>
</evidence>
<dbReference type="AlphaFoldDB" id="A0A1W6ZU27"/>
<gene>
    <name evidence="1" type="ORF">CAK95_18705</name>
</gene>
<dbReference type="KEGG" id="psin:CAK95_18705"/>
<keyword evidence="2" id="KW-1185">Reference proteome</keyword>
<dbReference type="Proteomes" id="UP000194137">
    <property type="component" value="Chromosome"/>
</dbReference>